<dbReference type="OrthoDB" id="1429505at2"/>
<gene>
    <name evidence="1" type="ORF">DFQ09_111104</name>
</gene>
<dbReference type="InterPro" id="IPR023220">
    <property type="entry name" value="T4SS_VirB5-domain"/>
</dbReference>
<keyword evidence="2" id="KW-1185">Reference proteome</keyword>
<reference evidence="1 2" key="1">
    <citation type="submission" date="2018-07" db="EMBL/GenBank/DDBJ databases">
        <title>Genomic Encyclopedia of Type Strains, Phase III (KMG-III): the genomes of soil and plant-associated and newly described type strains.</title>
        <authorList>
            <person name="Whitman W."/>
        </authorList>
    </citation>
    <scope>NUCLEOTIDE SEQUENCE [LARGE SCALE GENOMIC DNA]</scope>
    <source>
        <strain evidence="1 2">CECT 7948</strain>
    </source>
</reference>
<evidence type="ECO:0000313" key="2">
    <source>
        <dbReference type="Proteomes" id="UP000256919"/>
    </source>
</evidence>
<evidence type="ECO:0000313" key="1">
    <source>
        <dbReference type="EMBL" id="REE07774.1"/>
    </source>
</evidence>
<sequence length="212" mass="24134">MKLSNKIIEHLSHRLALGKTKIKTLVFGVIFSITFLCPGRATAQGMPTYDNTNFVSLVKQLVESGKQTAQMIKSVQFLKDAKEAIEKVSSVVQQLRAVEEIAQNNQRLIQVMQTDLQDILNSPYIQPEEVTRIAESFDAIVQNALDTVDFIDEVLSSDHLKMTDAERAEVLRKKEQESKEMVVNITIKTKRYSAIISFRKMQDKVNNRETNF</sequence>
<dbReference type="RefSeq" id="WP_115812934.1">
    <property type="nucleotide sequence ID" value="NZ_QREI01000011.1"/>
</dbReference>
<organism evidence="1 2">
    <name type="scientific">Winogradskyella pacifica</name>
    <dbReference type="NCBI Taxonomy" id="664642"/>
    <lineage>
        <taxon>Bacteria</taxon>
        <taxon>Pseudomonadati</taxon>
        <taxon>Bacteroidota</taxon>
        <taxon>Flavobacteriia</taxon>
        <taxon>Flavobacteriales</taxon>
        <taxon>Flavobacteriaceae</taxon>
        <taxon>Winogradskyella</taxon>
    </lineage>
</organism>
<dbReference type="Proteomes" id="UP000256919">
    <property type="component" value="Unassembled WGS sequence"/>
</dbReference>
<proteinExistence type="predicted"/>
<dbReference type="AlphaFoldDB" id="A0A3D9LMK0"/>
<comment type="caution">
    <text evidence="1">The sequence shown here is derived from an EMBL/GenBank/DDBJ whole genome shotgun (WGS) entry which is preliminary data.</text>
</comment>
<dbReference type="EMBL" id="QREI01000011">
    <property type="protein sequence ID" value="REE07774.1"/>
    <property type="molecule type" value="Genomic_DNA"/>
</dbReference>
<dbReference type="Gene3D" id="1.20.58.430">
    <property type="entry name" value="Type IV secretion system, VirB5-domain"/>
    <property type="match status" value="1"/>
</dbReference>
<protein>
    <submittedName>
        <fullName evidence="1">Phage shock protein A</fullName>
    </submittedName>
</protein>
<name>A0A3D9LMK0_9FLAO</name>
<accession>A0A3D9LMK0</accession>